<gene>
    <name evidence="2" type="ORF">H3L94_04440</name>
</gene>
<dbReference type="AlphaFoldDB" id="A0A7D7N8L7"/>
<evidence type="ECO:0000313" key="3">
    <source>
        <dbReference type="Proteomes" id="UP000514752"/>
    </source>
</evidence>
<protein>
    <submittedName>
        <fullName evidence="2">PD-(D/E)XK nuclease family protein</fullName>
    </submittedName>
</protein>
<dbReference type="Proteomes" id="UP000514752">
    <property type="component" value="Chromosome"/>
</dbReference>
<dbReference type="EMBL" id="CP059567">
    <property type="protein sequence ID" value="QMT41281.1"/>
    <property type="molecule type" value="Genomic_DNA"/>
</dbReference>
<evidence type="ECO:0000313" key="2">
    <source>
        <dbReference type="EMBL" id="QMT41281.1"/>
    </source>
</evidence>
<feature type="domain" description="PD-(D/E)XK endonuclease-like" evidence="1">
    <location>
        <begin position="9"/>
        <end position="261"/>
    </location>
</feature>
<dbReference type="Pfam" id="PF12705">
    <property type="entry name" value="PDDEXK_1"/>
    <property type="match status" value="1"/>
</dbReference>
<dbReference type="InterPro" id="IPR038726">
    <property type="entry name" value="PDDEXK_AddAB-type"/>
</dbReference>
<accession>A0A7D7N8L7</accession>
<evidence type="ECO:0000259" key="1">
    <source>
        <dbReference type="Pfam" id="PF12705"/>
    </source>
</evidence>
<dbReference type="KEGG" id="nsg:H3L94_04440"/>
<dbReference type="RefSeq" id="WP_182122824.1">
    <property type="nucleotide sequence ID" value="NZ_CP059567.1"/>
</dbReference>
<proteinExistence type="predicted"/>
<name>A0A7D7N8L7_9NEIS</name>
<organism evidence="2 3">
    <name type="scientific">Neisseria shayeganii</name>
    <dbReference type="NCBI Taxonomy" id="607712"/>
    <lineage>
        <taxon>Bacteria</taxon>
        <taxon>Pseudomonadati</taxon>
        <taxon>Pseudomonadota</taxon>
        <taxon>Betaproteobacteria</taxon>
        <taxon>Neisseriales</taxon>
        <taxon>Neisseriaceae</taxon>
        <taxon>Neisseria</taxon>
    </lineage>
</organism>
<dbReference type="InterPro" id="IPR011604">
    <property type="entry name" value="PDDEXK-like_dom_sf"/>
</dbReference>
<reference evidence="2 3" key="1">
    <citation type="submission" date="2020-07" db="EMBL/GenBank/DDBJ databases">
        <title>Genomic diversity of species in the Neisseriaceae family.</title>
        <authorList>
            <person name="Vincent A.T."/>
            <person name="Bernet E."/>
            <person name="Veyrier F.J."/>
        </authorList>
    </citation>
    <scope>NUCLEOTIDE SEQUENCE [LARGE SCALE GENOMIC DNA]</scope>
    <source>
        <strain evidence="2 3">DSM 22244</strain>
    </source>
</reference>
<dbReference type="Gene3D" id="3.90.320.10">
    <property type="match status" value="1"/>
</dbReference>
<sequence>MSRIVTIRASSLGRLFDCPASWAATNIYGKRLPSSGKATLGKAVHASTAVFDQSTLDGAGITAEEAAAAAVDAIYQPDEEVIWDEEKPQEVEKIALSLHRKYCDQIAPGQTYAAVEIRCDGLQITDLGLELTGTTDRIVCTEDGYGIADIKTGKAAVGADGKVKTAGHAYQMGVYELLAEHGSGLPITAPAEIIGLNTAKTDAAQRVGTGQIEGAREVLLGDENGPGILQMAAAIVHSGNFYGNPKSMMCHPRYCPEYPTCKFRK</sequence>